<dbReference type="GO" id="GO:0016757">
    <property type="term" value="F:glycosyltransferase activity"/>
    <property type="evidence" value="ECO:0007669"/>
    <property type="project" value="UniProtKB-KW"/>
</dbReference>
<dbReference type="HOGENOM" id="CLU_009583_6_2_10"/>
<dbReference type="Proteomes" id="UP000006008">
    <property type="component" value="Unassembled WGS sequence"/>
</dbReference>
<feature type="domain" description="Glycosyltransferase subfamily 4-like N-terminal" evidence="3">
    <location>
        <begin position="23"/>
        <end position="170"/>
    </location>
</feature>
<dbReference type="AlphaFoldDB" id="G5H7T5"/>
<evidence type="ECO:0000313" key="4">
    <source>
        <dbReference type="EMBL" id="EHB92534.1"/>
    </source>
</evidence>
<dbReference type="PANTHER" id="PTHR12526">
    <property type="entry name" value="GLYCOSYLTRANSFERASE"/>
    <property type="match status" value="1"/>
</dbReference>
<dbReference type="SUPFAM" id="SSF53756">
    <property type="entry name" value="UDP-Glycosyltransferase/glycogen phosphorylase"/>
    <property type="match status" value="1"/>
</dbReference>
<dbReference type="Pfam" id="PF13692">
    <property type="entry name" value="Glyco_trans_1_4"/>
    <property type="match status" value="1"/>
</dbReference>
<name>G5H7T5_9BACT</name>
<dbReference type="InterPro" id="IPR028098">
    <property type="entry name" value="Glyco_trans_4-like_N"/>
</dbReference>
<comment type="caution">
    <text evidence="4">The sequence shown here is derived from an EMBL/GenBank/DDBJ whole genome shotgun (WGS) entry which is preliminary data.</text>
</comment>
<dbReference type="PATRIC" id="fig|742725.3.peg.789"/>
<evidence type="ECO:0000259" key="3">
    <source>
        <dbReference type="Pfam" id="PF13579"/>
    </source>
</evidence>
<gene>
    <name evidence="4" type="ORF">HMPREF9450_00738</name>
</gene>
<dbReference type="GeneID" id="92816248"/>
<sequence>MESQEKHTLKSVVILGPAYPFRGGLATVNQALARTFTKMGIACRIFTFTTQYPSLLFPGTTQFSSDSAPEGIDITREVSSVNPLTWIRAGWRLRRAKPDAVIVRYWIPVMAPAFGTVCRIARRGGVRTIALLDNVIPHEKRPFDKWLTRYFLGSIDGFVYMSEQVHSDLRLFTKTKPAVFSPHPMLDGYGEPLPRGEACAALGLDPALRYTMFFGYIRDYKGLDLLLDAWGMLKREGKLEGHKLIVAGEYYSGKERYAEQIDALGIRGDLVLMDRYISDGDVAKLFSAADLVVQPYRHATQSGVTQIAYWFDVPMVVTGVGGLRELVPDGKVGYVTEPDAAAIAAEIDRFYREGKAAEFRANILRFRERFTWERMIGNFRSLYDRIAGTQPGQKR</sequence>
<evidence type="ECO:0000256" key="2">
    <source>
        <dbReference type="ARBA" id="ARBA00022679"/>
    </source>
</evidence>
<keyword evidence="2" id="KW-0808">Transferase</keyword>
<protein>
    <recommendedName>
        <fullName evidence="3">Glycosyltransferase subfamily 4-like N-terminal domain-containing protein</fullName>
    </recommendedName>
</protein>
<dbReference type="Pfam" id="PF13579">
    <property type="entry name" value="Glyco_trans_4_4"/>
    <property type="match status" value="1"/>
</dbReference>
<reference evidence="4 5" key="1">
    <citation type="submission" date="2011-08" db="EMBL/GenBank/DDBJ databases">
        <title>The Genome Sequence of Alistipes indistinctus YIT 12060.</title>
        <authorList>
            <consortium name="The Broad Institute Genome Sequencing Platform"/>
            <person name="Earl A."/>
            <person name="Ward D."/>
            <person name="Feldgarden M."/>
            <person name="Gevers D."/>
            <person name="Morotomi M."/>
            <person name="Young S.K."/>
            <person name="Zeng Q."/>
            <person name="Gargeya S."/>
            <person name="Fitzgerald M."/>
            <person name="Haas B."/>
            <person name="Abouelleil A."/>
            <person name="Alvarado L."/>
            <person name="Arachchi H.M."/>
            <person name="Berlin A."/>
            <person name="Brown A."/>
            <person name="Chapman S.B."/>
            <person name="Chen Z."/>
            <person name="Dunbar C."/>
            <person name="Freedman E."/>
            <person name="Gearin G."/>
            <person name="Gellesch M."/>
            <person name="Goldberg J."/>
            <person name="Griggs A."/>
            <person name="Gujja S."/>
            <person name="Heiman D."/>
            <person name="Howarth C."/>
            <person name="Larson L."/>
            <person name="Lui A."/>
            <person name="MacDonald P.J.P."/>
            <person name="Montmayeur A."/>
            <person name="Murphy C."/>
            <person name="Neiman D."/>
            <person name="Pearson M."/>
            <person name="Priest M."/>
            <person name="Roberts A."/>
            <person name="Saif S."/>
            <person name="Shea T."/>
            <person name="Shenoy N."/>
            <person name="Sisk P."/>
            <person name="Stolte C."/>
            <person name="Sykes S."/>
            <person name="Wortman J."/>
            <person name="Nusbaum C."/>
            <person name="Birren B."/>
        </authorList>
    </citation>
    <scope>NUCLEOTIDE SEQUENCE [LARGE SCALE GENOMIC DNA]</scope>
    <source>
        <strain evidence="4 5">YIT 12060</strain>
    </source>
</reference>
<keyword evidence="1" id="KW-0328">Glycosyltransferase</keyword>
<evidence type="ECO:0000313" key="5">
    <source>
        <dbReference type="Proteomes" id="UP000006008"/>
    </source>
</evidence>
<dbReference type="EMBL" id="ADLD01000009">
    <property type="protein sequence ID" value="EHB92534.1"/>
    <property type="molecule type" value="Genomic_DNA"/>
</dbReference>
<dbReference type="RefSeq" id="WP_009133544.1">
    <property type="nucleotide sequence ID" value="NZ_CP102250.1"/>
</dbReference>
<organism evidence="4 5">
    <name type="scientific">Alistipes indistinctus YIT 12060</name>
    <dbReference type="NCBI Taxonomy" id="742725"/>
    <lineage>
        <taxon>Bacteria</taxon>
        <taxon>Pseudomonadati</taxon>
        <taxon>Bacteroidota</taxon>
        <taxon>Bacteroidia</taxon>
        <taxon>Bacteroidales</taxon>
        <taxon>Rikenellaceae</taxon>
        <taxon>Alistipes</taxon>
    </lineage>
</organism>
<keyword evidence="5" id="KW-1185">Reference proteome</keyword>
<evidence type="ECO:0000256" key="1">
    <source>
        <dbReference type="ARBA" id="ARBA00022676"/>
    </source>
</evidence>
<dbReference type="eggNOG" id="COG0438">
    <property type="taxonomic scope" value="Bacteria"/>
</dbReference>
<dbReference type="PANTHER" id="PTHR12526:SF510">
    <property type="entry name" value="D-INOSITOL 3-PHOSPHATE GLYCOSYLTRANSFERASE"/>
    <property type="match status" value="1"/>
</dbReference>
<dbReference type="Gene3D" id="3.40.50.2000">
    <property type="entry name" value="Glycogen Phosphorylase B"/>
    <property type="match status" value="2"/>
</dbReference>
<dbReference type="STRING" id="742725.HMPREF9450_00738"/>
<dbReference type="OrthoDB" id="9771846at2"/>
<proteinExistence type="predicted"/>
<accession>G5H7T5</accession>